<dbReference type="GO" id="GO:0005737">
    <property type="term" value="C:cytoplasm"/>
    <property type="evidence" value="ECO:0007669"/>
    <property type="project" value="TreeGrafter"/>
</dbReference>
<dbReference type="GO" id="GO:0008154">
    <property type="term" value="P:actin polymerization or depolymerization"/>
    <property type="evidence" value="ECO:0007669"/>
    <property type="project" value="TreeGrafter"/>
</dbReference>
<accession>A0A183UG16</accession>
<keyword evidence="1" id="KW-0677">Repeat</keyword>
<dbReference type="InterPro" id="IPR029006">
    <property type="entry name" value="ADF-H/Gelsolin-like_dom_sf"/>
</dbReference>
<dbReference type="InterPro" id="IPR007122">
    <property type="entry name" value="Villin/Gelsolin"/>
</dbReference>
<dbReference type="WBParaSite" id="TCNE_0000743601-mRNA-1">
    <property type="protein sequence ID" value="TCNE_0000743601-mRNA-1"/>
    <property type="gene ID" value="TCNE_0000743601"/>
</dbReference>
<evidence type="ECO:0000313" key="4">
    <source>
        <dbReference type="Proteomes" id="UP000050794"/>
    </source>
</evidence>
<dbReference type="EMBL" id="UYWY01019681">
    <property type="protein sequence ID" value="VDM38757.1"/>
    <property type="molecule type" value="Genomic_DNA"/>
</dbReference>
<dbReference type="AlphaFoldDB" id="A0A183UG16"/>
<keyword evidence="4" id="KW-1185">Reference proteome</keyword>
<name>A0A183UG16_TOXCA</name>
<dbReference type="InterPro" id="IPR007123">
    <property type="entry name" value="Gelsolin-like_dom"/>
</dbReference>
<feature type="domain" description="Gelsolin-like" evidence="2">
    <location>
        <begin position="51"/>
        <end position="86"/>
    </location>
</feature>
<gene>
    <name evidence="3" type="ORF">TCNE_LOCUS7436</name>
</gene>
<dbReference type="Gene3D" id="3.40.20.10">
    <property type="entry name" value="Severin"/>
    <property type="match status" value="2"/>
</dbReference>
<sequence>MSPSVIDVQLKGAGQTPGLQIWRIVQFKLEKVPVEQHGNFYVGDSYIVLYDERGTAAIKTVELDDSLGGLPVQYREVQGHESSLFLSYFKDGIK</sequence>
<dbReference type="SUPFAM" id="SSF55753">
    <property type="entry name" value="Actin depolymerizing proteins"/>
    <property type="match status" value="1"/>
</dbReference>
<dbReference type="SMART" id="SM00262">
    <property type="entry name" value="GEL"/>
    <property type="match status" value="1"/>
</dbReference>
<proteinExistence type="predicted"/>
<protein>
    <submittedName>
        <fullName evidence="5">Macrophage-capping protein</fullName>
    </submittedName>
</protein>
<evidence type="ECO:0000313" key="5">
    <source>
        <dbReference type="WBParaSite" id="TCNE_0000743601-mRNA-1"/>
    </source>
</evidence>
<dbReference type="GO" id="GO:0015629">
    <property type="term" value="C:actin cytoskeleton"/>
    <property type="evidence" value="ECO:0007669"/>
    <property type="project" value="TreeGrafter"/>
</dbReference>
<dbReference type="GO" id="GO:0005546">
    <property type="term" value="F:phosphatidylinositol-4,5-bisphosphate binding"/>
    <property type="evidence" value="ECO:0007669"/>
    <property type="project" value="TreeGrafter"/>
</dbReference>
<dbReference type="PANTHER" id="PTHR11977">
    <property type="entry name" value="VILLIN"/>
    <property type="match status" value="1"/>
</dbReference>
<reference evidence="5" key="1">
    <citation type="submission" date="2016-06" db="UniProtKB">
        <authorList>
            <consortium name="WormBaseParasite"/>
        </authorList>
    </citation>
    <scope>IDENTIFICATION</scope>
</reference>
<evidence type="ECO:0000259" key="2">
    <source>
        <dbReference type="Pfam" id="PF00626"/>
    </source>
</evidence>
<dbReference type="Proteomes" id="UP000050794">
    <property type="component" value="Unassembled WGS sequence"/>
</dbReference>
<organism evidence="4 5">
    <name type="scientific">Toxocara canis</name>
    <name type="common">Canine roundworm</name>
    <dbReference type="NCBI Taxonomy" id="6265"/>
    <lineage>
        <taxon>Eukaryota</taxon>
        <taxon>Metazoa</taxon>
        <taxon>Ecdysozoa</taxon>
        <taxon>Nematoda</taxon>
        <taxon>Chromadorea</taxon>
        <taxon>Rhabditida</taxon>
        <taxon>Spirurina</taxon>
        <taxon>Ascaridomorpha</taxon>
        <taxon>Ascaridoidea</taxon>
        <taxon>Toxocaridae</taxon>
        <taxon>Toxocara</taxon>
    </lineage>
</organism>
<dbReference type="Pfam" id="PF00626">
    <property type="entry name" value="Gelsolin"/>
    <property type="match status" value="1"/>
</dbReference>
<dbReference type="GO" id="GO:0051014">
    <property type="term" value="P:actin filament severing"/>
    <property type="evidence" value="ECO:0007669"/>
    <property type="project" value="TreeGrafter"/>
</dbReference>
<evidence type="ECO:0000313" key="3">
    <source>
        <dbReference type="EMBL" id="VDM38757.1"/>
    </source>
</evidence>
<dbReference type="GO" id="GO:0051016">
    <property type="term" value="P:barbed-end actin filament capping"/>
    <property type="evidence" value="ECO:0007669"/>
    <property type="project" value="TreeGrafter"/>
</dbReference>
<evidence type="ECO:0000256" key="1">
    <source>
        <dbReference type="ARBA" id="ARBA00022737"/>
    </source>
</evidence>
<reference evidence="3 4" key="2">
    <citation type="submission" date="2018-11" db="EMBL/GenBank/DDBJ databases">
        <authorList>
            <consortium name="Pathogen Informatics"/>
        </authorList>
    </citation>
    <scope>NUCLEOTIDE SEQUENCE [LARGE SCALE GENOMIC DNA]</scope>
</reference>
<dbReference type="PANTHER" id="PTHR11977:SF123">
    <property type="entry name" value="GELSOLIN"/>
    <property type="match status" value="1"/>
</dbReference>
<dbReference type="GO" id="GO:0051015">
    <property type="term" value="F:actin filament binding"/>
    <property type="evidence" value="ECO:0007669"/>
    <property type="project" value="InterPro"/>
</dbReference>